<evidence type="ECO:0000256" key="4">
    <source>
        <dbReference type="SAM" id="SignalP"/>
    </source>
</evidence>
<feature type="signal peptide" evidence="4">
    <location>
        <begin position="1"/>
        <end position="20"/>
    </location>
</feature>
<dbReference type="Gene3D" id="2.70.98.10">
    <property type="match status" value="1"/>
</dbReference>
<feature type="domain" description="Glycosyl hydrolase family 92 N-terminal" evidence="7">
    <location>
        <begin position="325"/>
        <end position="565"/>
    </location>
</feature>
<dbReference type="InterPro" id="IPR005887">
    <property type="entry name" value="GH92_a_mannosidase_put"/>
</dbReference>
<dbReference type="Proteomes" id="UP000622017">
    <property type="component" value="Unassembled WGS sequence"/>
</dbReference>
<gene>
    <name evidence="8" type="ORF">H8B15_11260</name>
</gene>
<dbReference type="GO" id="GO:0016787">
    <property type="term" value="F:hydrolase activity"/>
    <property type="evidence" value="ECO:0007669"/>
    <property type="project" value="UniProtKB-KW"/>
</dbReference>
<dbReference type="Gene3D" id="3.30.2080.10">
    <property type="entry name" value="GH92 mannosidase domain"/>
    <property type="match status" value="1"/>
</dbReference>
<feature type="domain" description="Glycosyl hydrolase family 92" evidence="5">
    <location>
        <begin position="571"/>
        <end position="1051"/>
    </location>
</feature>
<keyword evidence="8" id="KW-0378">Hydrolase</keyword>
<dbReference type="InterPro" id="IPR014718">
    <property type="entry name" value="GH-type_carb-bd"/>
</dbReference>
<keyword evidence="3" id="KW-0106">Calcium</keyword>
<comment type="caution">
    <text evidence="8">The sequence shown here is derived from an EMBL/GenBank/DDBJ whole genome shotgun (WGS) entry which is preliminary data.</text>
</comment>
<dbReference type="SUPFAM" id="SSF48208">
    <property type="entry name" value="Six-hairpin glycosidases"/>
    <property type="match status" value="1"/>
</dbReference>
<dbReference type="InterPro" id="IPR041371">
    <property type="entry name" value="GH92_N"/>
</dbReference>
<dbReference type="InterPro" id="IPR012939">
    <property type="entry name" value="Glyco_hydro_92"/>
</dbReference>
<dbReference type="InterPro" id="IPR008979">
    <property type="entry name" value="Galactose-bd-like_sf"/>
</dbReference>
<dbReference type="Pfam" id="PF14683">
    <property type="entry name" value="CBM-like"/>
    <property type="match status" value="1"/>
</dbReference>
<reference evidence="8 9" key="1">
    <citation type="submission" date="2020-08" db="EMBL/GenBank/DDBJ databases">
        <title>Hymenobacter sp.</title>
        <authorList>
            <person name="Kim M.K."/>
        </authorList>
    </citation>
    <scope>NUCLEOTIDE SEQUENCE [LARGE SCALE GENOMIC DNA]</scope>
    <source>
        <strain evidence="8 9">BT507</strain>
    </source>
</reference>
<dbReference type="RefSeq" id="WP_187319786.1">
    <property type="nucleotide sequence ID" value="NZ_JACSCY010000007.1"/>
</dbReference>
<organism evidence="8 9">
    <name type="scientific">Hymenobacter citatus</name>
    <dbReference type="NCBI Taxonomy" id="2763506"/>
    <lineage>
        <taxon>Bacteria</taxon>
        <taxon>Pseudomonadati</taxon>
        <taxon>Bacteroidota</taxon>
        <taxon>Cytophagia</taxon>
        <taxon>Cytophagales</taxon>
        <taxon>Hymenobacteraceae</taxon>
        <taxon>Hymenobacter</taxon>
    </lineage>
</organism>
<keyword evidence="4" id="KW-0732">Signal</keyword>
<dbReference type="Gene3D" id="1.20.1050.60">
    <property type="entry name" value="alpha-1,2-mannosidase"/>
    <property type="match status" value="1"/>
</dbReference>
<evidence type="ECO:0000256" key="3">
    <source>
        <dbReference type="ARBA" id="ARBA00022837"/>
    </source>
</evidence>
<evidence type="ECO:0000256" key="1">
    <source>
        <dbReference type="ARBA" id="ARBA00001913"/>
    </source>
</evidence>
<evidence type="ECO:0000313" key="8">
    <source>
        <dbReference type="EMBL" id="MBC6611507.1"/>
    </source>
</evidence>
<evidence type="ECO:0000259" key="5">
    <source>
        <dbReference type="Pfam" id="PF07971"/>
    </source>
</evidence>
<keyword evidence="9" id="KW-1185">Reference proteome</keyword>
<comment type="cofactor">
    <cofactor evidence="1">
        <name>Ca(2+)</name>
        <dbReference type="ChEBI" id="CHEBI:29108"/>
    </cofactor>
</comment>
<dbReference type="PANTHER" id="PTHR12143">
    <property type="entry name" value="PEPTIDE N-GLYCANASE PNGASE -RELATED"/>
    <property type="match status" value="1"/>
</dbReference>
<dbReference type="NCBIfam" id="TIGR01180">
    <property type="entry name" value="aman2_put"/>
    <property type="match status" value="1"/>
</dbReference>
<dbReference type="InterPro" id="IPR050883">
    <property type="entry name" value="PNGase"/>
</dbReference>
<dbReference type="Gene3D" id="1.20.1610.10">
    <property type="entry name" value="alpha-1,2-mannosidases domains"/>
    <property type="match status" value="1"/>
</dbReference>
<name>A0ABR7MK92_9BACT</name>
<feature type="domain" description="Rhamnogalacturonan lyase" evidence="6">
    <location>
        <begin position="27"/>
        <end position="213"/>
    </location>
</feature>
<evidence type="ECO:0000259" key="7">
    <source>
        <dbReference type="Pfam" id="PF17678"/>
    </source>
</evidence>
<dbReference type="Pfam" id="PF17678">
    <property type="entry name" value="Glyco_hydro_92N"/>
    <property type="match status" value="1"/>
</dbReference>
<dbReference type="Pfam" id="PF07971">
    <property type="entry name" value="Glyco_hydro_92"/>
    <property type="match status" value="1"/>
</dbReference>
<evidence type="ECO:0000256" key="2">
    <source>
        <dbReference type="ARBA" id="ARBA00011245"/>
    </source>
</evidence>
<accession>A0ABR7MK92</accession>
<evidence type="ECO:0000259" key="6">
    <source>
        <dbReference type="Pfam" id="PF14683"/>
    </source>
</evidence>
<feature type="chain" id="PRO_5047287951" evidence="4">
    <location>
        <begin position="21"/>
        <end position="1063"/>
    </location>
</feature>
<dbReference type="PANTHER" id="PTHR12143:SF39">
    <property type="entry name" value="SECRETED PROTEIN"/>
    <property type="match status" value="1"/>
</dbReference>
<dbReference type="InterPro" id="IPR029411">
    <property type="entry name" value="RG-lyase_III"/>
</dbReference>
<sequence length="1063" mass="119630">MMKTLFGLLLLLSVAASSYAQQPERVLWQIGKADRSGAEFALAPAGFRKFVGQDFGYEDKCFFIGASKEKQDFPYVLPGPVDTWGGTWSTAGWRTNQVNLLFTLKKLPAAGSYRLVIRLADYAKTFLPLLHVSINGQEERIQLTAAGYDVRQQRRPKMTESPVDTASISGNLAKATPKVIEIPLDKGVLQAGGNHVTITITEGSWILFDQVSLLGPAGVTVQRPQQLFVRSVTPAPYELPADGQRRQPLLVSVQHVTGTPTLSVQLDKQTIFSEPVEKGAYEFEALMPAVTALTQSRYAILENGKVVQEGVVQRAPQKQQTLADYVDTRMGTAHSRWMIAPGPWMPFSMVKMSPDNQNGGWQAGYQPTYESVGTFSHIHEWTMAGLGVFATNGKLQTSIGDELRPESGYRSRIDKKTEQAPIGYYAVQLADYGIKAEVTATTRCGFERFTFPQDRDSARVLLDFHIPSEYDYQLKDVQVKQVSPYRLEGSIHQFSGGVWSHDADQNYTLHFVVEFDQPIKRLGGWRNNQVQYGTTLTGKDLKDAGLFAEFDAQQHPVVQVRSGISLVSIANAAQNLQTEVTTPFGWRFEAVRQHQLDTWNELLNRVQITTTNRLEKARFYNALYRSICSRNTWSDTNGDWRGTDGQVHRLPHPADDVALGCDAFWNTFWNLNQVWNLITPEWSSRWVRSQLALYDAYGWLAKGPAGMNYIPVMVAEHEIPQMVAAYHMGIRDFDANKVLAAAVKMQTTPAQKVFTGFAGNRDLVAYERYHYVPSDKGRFSNSLEYSFDDWTVGQLAKSLNQPALYQKFNDRGYWWQNTIDSAGYSHTKLSNGTWTKSFDPFRSGANEEYVEGNAWQLTFFVPQDVPALINRVGRQTFIDRLEWGFRESEPWRYNGLNDQYWNYPVVQGNQQSMHFAFLFNWAGKPWSTQKWSRSILERYYGYGVGNAYLGDEDQGQMSAWLVMAALGLFQTDGGTSAAPVYEIGSPLYTKVEIDLGQRFGRGRKFTIEAKNASRRNLYVQAATLNGKPLQSFQFPAAELLKGGSLVLVMGPQLNEQWGIAPAK</sequence>
<protein>
    <submittedName>
        <fullName evidence="8">Glycoside hydrolase family 92 protein</fullName>
    </submittedName>
</protein>
<dbReference type="SUPFAM" id="SSF49785">
    <property type="entry name" value="Galactose-binding domain-like"/>
    <property type="match status" value="1"/>
</dbReference>
<dbReference type="EMBL" id="JACSCY010000007">
    <property type="protein sequence ID" value="MBC6611507.1"/>
    <property type="molecule type" value="Genomic_DNA"/>
</dbReference>
<comment type="subunit">
    <text evidence="2">Monomer.</text>
</comment>
<evidence type="ECO:0000313" key="9">
    <source>
        <dbReference type="Proteomes" id="UP000622017"/>
    </source>
</evidence>
<proteinExistence type="predicted"/>
<dbReference type="InterPro" id="IPR008928">
    <property type="entry name" value="6-hairpin_glycosidase_sf"/>
</dbReference>